<dbReference type="PROSITE" id="PS50835">
    <property type="entry name" value="IG_LIKE"/>
    <property type="match status" value="1"/>
</dbReference>
<dbReference type="EMBL" id="JAFDVH010000017">
    <property type="protein sequence ID" value="KAG7462058.1"/>
    <property type="molecule type" value="Genomic_DNA"/>
</dbReference>
<dbReference type="Proteomes" id="UP001046870">
    <property type="component" value="Chromosome 17"/>
</dbReference>
<dbReference type="SMART" id="SM00407">
    <property type="entry name" value="IGc1"/>
    <property type="match status" value="1"/>
</dbReference>
<dbReference type="Gene3D" id="2.60.40.10">
    <property type="entry name" value="Immunoglobulins"/>
    <property type="match status" value="1"/>
</dbReference>
<dbReference type="Pfam" id="PF07654">
    <property type="entry name" value="C1-set"/>
    <property type="match status" value="1"/>
</dbReference>
<keyword evidence="6" id="KW-1185">Reference proteome</keyword>
<reference evidence="5" key="1">
    <citation type="submission" date="2021-01" db="EMBL/GenBank/DDBJ databases">
        <authorList>
            <person name="Zahm M."/>
            <person name="Roques C."/>
            <person name="Cabau C."/>
            <person name="Klopp C."/>
            <person name="Donnadieu C."/>
            <person name="Jouanno E."/>
            <person name="Lampietro C."/>
            <person name="Louis A."/>
            <person name="Herpin A."/>
            <person name="Echchiki A."/>
            <person name="Berthelot C."/>
            <person name="Parey E."/>
            <person name="Roest-Crollius H."/>
            <person name="Braasch I."/>
            <person name="Postlethwait J."/>
            <person name="Bobe J."/>
            <person name="Montfort J."/>
            <person name="Bouchez O."/>
            <person name="Begum T."/>
            <person name="Mejri S."/>
            <person name="Adams A."/>
            <person name="Chen W.-J."/>
            <person name="Guiguen Y."/>
        </authorList>
    </citation>
    <scope>NUCLEOTIDE SEQUENCE</scope>
    <source>
        <strain evidence="5">YG-15Mar2019-1</strain>
        <tissue evidence="5">Brain</tissue>
    </source>
</reference>
<dbReference type="InterPro" id="IPR007110">
    <property type="entry name" value="Ig-like_dom"/>
</dbReference>
<sequence>MSEIIRDTSPAYFGAGTRLIVLDREDRAPAVTLLPPSCSELKSRHKVTLVCLIRDFYPQLLSVVWRRNGKVIDKGTYLDEPIRTPDSPGAGLFSTTARLSVSEKAWVRGGTYSCAVTHRNLTQPLVKAISAPGGRSMRPSLQAAKVSFILLLCKSVFFTCLINILQLPKMFQKP</sequence>
<feature type="domain" description="Ig-like" evidence="4">
    <location>
        <begin position="29"/>
        <end position="130"/>
    </location>
</feature>
<protein>
    <recommendedName>
        <fullName evidence="4">Ig-like domain-containing protein</fullName>
    </recommendedName>
</protein>
<evidence type="ECO:0000313" key="6">
    <source>
        <dbReference type="Proteomes" id="UP001046870"/>
    </source>
</evidence>
<dbReference type="PANTHER" id="PTHR23411">
    <property type="entry name" value="TAPASIN"/>
    <property type="match status" value="1"/>
</dbReference>
<dbReference type="AlphaFoldDB" id="A0A9D3PKG8"/>
<evidence type="ECO:0000256" key="1">
    <source>
        <dbReference type="ARBA" id="ARBA00023157"/>
    </source>
</evidence>
<proteinExistence type="predicted"/>
<keyword evidence="3" id="KW-1133">Transmembrane helix</keyword>
<keyword evidence="2" id="KW-0393">Immunoglobulin domain</keyword>
<keyword evidence="1" id="KW-1015">Disulfide bond</keyword>
<dbReference type="InterPro" id="IPR003597">
    <property type="entry name" value="Ig_C1-set"/>
</dbReference>
<dbReference type="InterPro" id="IPR050380">
    <property type="entry name" value="Immune_Resp_Modulators"/>
</dbReference>
<gene>
    <name evidence="5" type="ORF">MATL_G00198600</name>
</gene>
<evidence type="ECO:0000256" key="3">
    <source>
        <dbReference type="SAM" id="Phobius"/>
    </source>
</evidence>
<comment type="caution">
    <text evidence="5">The sequence shown here is derived from an EMBL/GenBank/DDBJ whole genome shotgun (WGS) entry which is preliminary data.</text>
</comment>
<evidence type="ECO:0000259" key="4">
    <source>
        <dbReference type="PROSITE" id="PS50835"/>
    </source>
</evidence>
<evidence type="ECO:0000313" key="5">
    <source>
        <dbReference type="EMBL" id="KAG7462058.1"/>
    </source>
</evidence>
<feature type="transmembrane region" description="Helical" evidence="3">
    <location>
        <begin position="146"/>
        <end position="165"/>
    </location>
</feature>
<dbReference type="FunFam" id="2.60.40.10:FF:000283">
    <property type="entry name" value="Immunoglobulin kappa constant"/>
    <property type="match status" value="1"/>
</dbReference>
<accession>A0A9D3PKG8</accession>
<dbReference type="OrthoDB" id="8844201at2759"/>
<name>A0A9D3PKG8_MEGAT</name>
<keyword evidence="3" id="KW-0472">Membrane</keyword>
<dbReference type="InterPro" id="IPR013783">
    <property type="entry name" value="Ig-like_fold"/>
</dbReference>
<keyword evidence="3" id="KW-0812">Transmembrane</keyword>
<dbReference type="CDD" id="cd00098">
    <property type="entry name" value="IgC1"/>
    <property type="match status" value="1"/>
</dbReference>
<dbReference type="SUPFAM" id="SSF48726">
    <property type="entry name" value="Immunoglobulin"/>
    <property type="match status" value="1"/>
</dbReference>
<evidence type="ECO:0000256" key="2">
    <source>
        <dbReference type="ARBA" id="ARBA00023319"/>
    </source>
</evidence>
<dbReference type="InterPro" id="IPR036179">
    <property type="entry name" value="Ig-like_dom_sf"/>
</dbReference>
<organism evidence="5 6">
    <name type="scientific">Megalops atlanticus</name>
    <name type="common">Tarpon</name>
    <name type="synonym">Clupea gigantea</name>
    <dbReference type="NCBI Taxonomy" id="7932"/>
    <lineage>
        <taxon>Eukaryota</taxon>
        <taxon>Metazoa</taxon>
        <taxon>Chordata</taxon>
        <taxon>Craniata</taxon>
        <taxon>Vertebrata</taxon>
        <taxon>Euteleostomi</taxon>
        <taxon>Actinopterygii</taxon>
        <taxon>Neopterygii</taxon>
        <taxon>Teleostei</taxon>
        <taxon>Elopiformes</taxon>
        <taxon>Megalopidae</taxon>
        <taxon>Megalops</taxon>
    </lineage>
</organism>